<reference evidence="5" key="2">
    <citation type="journal article" date="2014" name="ISME J.">
        <title>Microbial stratification in low pH oxic and suboxic macroscopic growths along an acid mine drainage.</title>
        <authorList>
            <person name="Mendez-Garcia C."/>
            <person name="Mesa V."/>
            <person name="Sprenger R.R."/>
            <person name="Richter M."/>
            <person name="Diez M.S."/>
            <person name="Solano J."/>
            <person name="Bargiela R."/>
            <person name="Golyshina O.V."/>
            <person name="Manteca A."/>
            <person name="Ramos J.L."/>
            <person name="Gallego J.R."/>
            <person name="Llorente I."/>
            <person name="Martins Dos Santos V.A."/>
            <person name="Jensen O.N."/>
            <person name="Pelaez A.I."/>
            <person name="Sanchez J."/>
            <person name="Ferrer M."/>
        </authorList>
    </citation>
    <scope>NUCLEOTIDE SEQUENCE</scope>
</reference>
<dbReference type="InterPro" id="IPR001647">
    <property type="entry name" value="HTH_TetR"/>
</dbReference>
<feature type="domain" description="HTH tetR-type" evidence="4">
    <location>
        <begin position="8"/>
        <end position="68"/>
    </location>
</feature>
<dbReference type="Pfam" id="PF00440">
    <property type="entry name" value="TetR_N"/>
    <property type="match status" value="1"/>
</dbReference>
<dbReference type="InterPro" id="IPR050109">
    <property type="entry name" value="HTH-type_TetR-like_transc_reg"/>
</dbReference>
<dbReference type="PROSITE" id="PS50977">
    <property type="entry name" value="HTH_TETR_2"/>
    <property type="match status" value="1"/>
</dbReference>
<organism evidence="5">
    <name type="scientific">mine drainage metagenome</name>
    <dbReference type="NCBI Taxonomy" id="410659"/>
    <lineage>
        <taxon>unclassified sequences</taxon>
        <taxon>metagenomes</taxon>
        <taxon>ecological metagenomes</taxon>
    </lineage>
</organism>
<evidence type="ECO:0000313" key="5">
    <source>
        <dbReference type="EMBL" id="EQD27023.1"/>
    </source>
</evidence>
<dbReference type="SUPFAM" id="SSF46689">
    <property type="entry name" value="Homeodomain-like"/>
    <property type="match status" value="1"/>
</dbReference>
<sequence>MARRRSRDDRYADLVSAAAKTFAERGVQNTVVSDIVKAAGVAQGTFYLYFKTKDDIVLAVVDHLVGALRANLAEAVESEGLSAPERLRRLCNVLGRLAAEPGAPEVADFMHRPENRPLHDRLVAALAPKLVDLMAEVIRQGVAEGTFD</sequence>
<accession>T0Y1Y5</accession>
<gene>
    <name evidence="5" type="ORF">B1B_19329</name>
</gene>
<comment type="caution">
    <text evidence="5">The sequence shown here is derived from an EMBL/GenBank/DDBJ whole genome shotgun (WGS) entry which is preliminary data.</text>
</comment>
<dbReference type="EMBL" id="AUZY01012992">
    <property type="protein sequence ID" value="EQD27023.1"/>
    <property type="molecule type" value="Genomic_DNA"/>
</dbReference>
<evidence type="ECO:0000259" key="4">
    <source>
        <dbReference type="PROSITE" id="PS50977"/>
    </source>
</evidence>
<dbReference type="PANTHER" id="PTHR30055">
    <property type="entry name" value="HTH-TYPE TRANSCRIPTIONAL REGULATOR RUTR"/>
    <property type="match status" value="1"/>
</dbReference>
<reference evidence="5" key="1">
    <citation type="submission" date="2013-08" db="EMBL/GenBank/DDBJ databases">
        <authorList>
            <person name="Mendez C."/>
            <person name="Richter M."/>
            <person name="Ferrer M."/>
            <person name="Sanchez J."/>
        </authorList>
    </citation>
    <scope>NUCLEOTIDE SEQUENCE</scope>
</reference>
<keyword evidence="3" id="KW-0804">Transcription</keyword>
<dbReference type="AlphaFoldDB" id="T0Y1Y5"/>
<dbReference type="Gene3D" id="1.10.10.60">
    <property type="entry name" value="Homeodomain-like"/>
    <property type="match status" value="1"/>
</dbReference>
<evidence type="ECO:0000256" key="2">
    <source>
        <dbReference type="ARBA" id="ARBA00023125"/>
    </source>
</evidence>
<keyword evidence="2" id="KW-0238">DNA-binding</keyword>
<keyword evidence="1" id="KW-0805">Transcription regulation</keyword>
<proteinExistence type="predicted"/>
<name>T0Y1Y5_9ZZZZ</name>
<feature type="non-terminal residue" evidence="5">
    <location>
        <position position="148"/>
    </location>
</feature>
<evidence type="ECO:0000256" key="1">
    <source>
        <dbReference type="ARBA" id="ARBA00023015"/>
    </source>
</evidence>
<protein>
    <submittedName>
        <fullName evidence="5">TetR family transcriptional regulator</fullName>
    </submittedName>
</protein>
<dbReference type="GO" id="GO:0000976">
    <property type="term" value="F:transcription cis-regulatory region binding"/>
    <property type="evidence" value="ECO:0007669"/>
    <property type="project" value="TreeGrafter"/>
</dbReference>
<dbReference type="PANTHER" id="PTHR30055:SF234">
    <property type="entry name" value="HTH-TYPE TRANSCRIPTIONAL REGULATOR BETI"/>
    <property type="match status" value="1"/>
</dbReference>
<dbReference type="GO" id="GO:0003700">
    <property type="term" value="F:DNA-binding transcription factor activity"/>
    <property type="evidence" value="ECO:0007669"/>
    <property type="project" value="TreeGrafter"/>
</dbReference>
<dbReference type="PRINTS" id="PR00455">
    <property type="entry name" value="HTHTETR"/>
</dbReference>
<dbReference type="InterPro" id="IPR009057">
    <property type="entry name" value="Homeodomain-like_sf"/>
</dbReference>
<dbReference type="Gene3D" id="1.10.357.10">
    <property type="entry name" value="Tetracycline Repressor, domain 2"/>
    <property type="match status" value="1"/>
</dbReference>
<evidence type="ECO:0000256" key="3">
    <source>
        <dbReference type="ARBA" id="ARBA00023163"/>
    </source>
</evidence>